<sequence>MRSAYQLIFQAKNNPDGNGRSSTSSTSHFWTHLMYNNILLTWKNLSERITSTSLCCAICLGSGEDILQVFFYTEIWLNSDFSHLVNLFLSQVSYHAILEQMIGWPTYDSSWFAYFLCFLLSKYADRPKCSNRWSLVQGKRNFGAPPGKISSYWTYQTQYATAYSIAQDGCRWRPLDANQLKLNVDATWTTDGAIRLSFTVASTLSHSSEHEETLAIREGFRLAGRFDYTNYILESECKVVIDQLLARSGILGPLEHIHEQILSLIDRQSVIFFI</sequence>
<proteinExistence type="predicted"/>
<evidence type="ECO:0000313" key="1">
    <source>
        <dbReference type="EMBL" id="KAI5682389.1"/>
    </source>
</evidence>
<reference evidence="2" key="1">
    <citation type="journal article" date="2023" name="Nat. Plants">
        <title>Single-cell RNA sequencing provides a high-resolution roadmap for understanding the multicellular compartmentation of specialized metabolism.</title>
        <authorList>
            <person name="Sun S."/>
            <person name="Shen X."/>
            <person name="Li Y."/>
            <person name="Li Y."/>
            <person name="Wang S."/>
            <person name="Li R."/>
            <person name="Zhang H."/>
            <person name="Shen G."/>
            <person name="Guo B."/>
            <person name="Wei J."/>
            <person name="Xu J."/>
            <person name="St-Pierre B."/>
            <person name="Chen S."/>
            <person name="Sun C."/>
        </authorList>
    </citation>
    <scope>NUCLEOTIDE SEQUENCE [LARGE SCALE GENOMIC DNA]</scope>
</reference>
<accession>A0ACC0CBX8</accession>
<gene>
    <name evidence="1" type="ORF">M9H77_03617</name>
</gene>
<dbReference type="EMBL" id="CM044701">
    <property type="protein sequence ID" value="KAI5682389.1"/>
    <property type="molecule type" value="Genomic_DNA"/>
</dbReference>
<organism evidence="1 2">
    <name type="scientific">Catharanthus roseus</name>
    <name type="common">Madagascar periwinkle</name>
    <name type="synonym">Vinca rosea</name>
    <dbReference type="NCBI Taxonomy" id="4058"/>
    <lineage>
        <taxon>Eukaryota</taxon>
        <taxon>Viridiplantae</taxon>
        <taxon>Streptophyta</taxon>
        <taxon>Embryophyta</taxon>
        <taxon>Tracheophyta</taxon>
        <taxon>Spermatophyta</taxon>
        <taxon>Magnoliopsida</taxon>
        <taxon>eudicotyledons</taxon>
        <taxon>Gunneridae</taxon>
        <taxon>Pentapetalae</taxon>
        <taxon>asterids</taxon>
        <taxon>lamiids</taxon>
        <taxon>Gentianales</taxon>
        <taxon>Apocynaceae</taxon>
        <taxon>Rauvolfioideae</taxon>
        <taxon>Vinceae</taxon>
        <taxon>Catharanthinae</taxon>
        <taxon>Catharanthus</taxon>
    </lineage>
</organism>
<dbReference type="Proteomes" id="UP001060085">
    <property type="component" value="Linkage Group LG01"/>
</dbReference>
<name>A0ACC0CBX8_CATRO</name>
<evidence type="ECO:0000313" key="2">
    <source>
        <dbReference type="Proteomes" id="UP001060085"/>
    </source>
</evidence>
<protein>
    <submittedName>
        <fullName evidence="1">Uncharacterized protein</fullName>
    </submittedName>
</protein>
<comment type="caution">
    <text evidence="1">The sequence shown here is derived from an EMBL/GenBank/DDBJ whole genome shotgun (WGS) entry which is preliminary data.</text>
</comment>
<keyword evidence="2" id="KW-1185">Reference proteome</keyword>